<evidence type="ECO:0000256" key="1">
    <source>
        <dbReference type="SAM" id="MobiDB-lite"/>
    </source>
</evidence>
<dbReference type="EMBL" id="QUNO01000016">
    <property type="protein sequence ID" value="REH36342.1"/>
    <property type="molecule type" value="Genomic_DNA"/>
</dbReference>
<feature type="region of interest" description="Disordered" evidence="1">
    <location>
        <begin position="127"/>
        <end position="146"/>
    </location>
</feature>
<dbReference type="Proteomes" id="UP000256269">
    <property type="component" value="Unassembled WGS sequence"/>
</dbReference>
<organism evidence="2 3">
    <name type="scientific">Kutzneria buriramensis</name>
    <dbReference type="NCBI Taxonomy" id="1045776"/>
    <lineage>
        <taxon>Bacteria</taxon>
        <taxon>Bacillati</taxon>
        <taxon>Actinomycetota</taxon>
        <taxon>Actinomycetes</taxon>
        <taxon>Pseudonocardiales</taxon>
        <taxon>Pseudonocardiaceae</taxon>
        <taxon>Kutzneria</taxon>
    </lineage>
</organism>
<protein>
    <recommendedName>
        <fullName evidence="4">Histidine kinase-like protein</fullName>
    </recommendedName>
</protein>
<gene>
    <name evidence="2" type="ORF">BCF44_116211</name>
</gene>
<evidence type="ECO:0000313" key="2">
    <source>
        <dbReference type="EMBL" id="REH36342.1"/>
    </source>
</evidence>
<dbReference type="RefSeq" id="WP_116179625.1">
    <property type="nucleotide sequence ID" value="NZ_CP144375.1"/>
</dbReference>
<accession>A0A3E0H2Y7</accession>
<name>A0A3E0H2Y7_9PSEU</name>
<dbReference type="AlphaFoldDB" id="A0A3E0H2Y7"/>
<dbReference type="OrthoDB" id="5180771at2"/>
<sequence>MNNQTSQVDDLRLVATPSAVNVAEMFVRFSLMEWSLRPLVPQATQVGRHLVAAVVDNAGPGVAGFLTVRLRLQGDGLVIEIEDEEVATRPVVSPEVAGARIGVVPTAYGTRLWSELALPNNMNARSVPLPRREQRRSPAAEALADEPLGVDPQVMQRILSALGGPQDFRM</sequence>
<evidence type="ECO:0008006" key="4">
    <source>
        <dbReference type="Google" id="ProtNLM"/>
    </source>
</evidence>
<comment type="caution">
    <text evidence="2">The sequence shown here is derived from an EMBL/GenBank/DDBJ whole genome shotgun (WGS) entry which is preliminary data.</text>
</comment>
<proteinExistence type="predicted"/>
<evidence type="ECO:0000313" key="3">
    <source>
        <dbReference type="Proteomes" id="UP000256269"/>
    </source>
</evidence>
<keyword evidence="3" id="KW-1185">Reference proteome</keyword>
<reference evidence="2 3" key="1">
    <citation type="submission" date="2018-08" db="EMBL/GenBank/DDBJ databases">
        <title>Genomic Encyclopedia of Archaeal and Bacterial Type Strains, Phase II (KMG-II): from individual species to whole genera.</title>
        <authorList>
            <person name="Goeker M."/>
        </authorList>
    </citation>
    <scope>NUCLEOTIDE SEQUENCE [LARGE SCALE GENOMIC DNA]</scope>
    <source>
        <strain evidence="2 3">DSM 45791</strain>
    </source>
</reference>